<name>A0ABN9GTU3_9NEOB</name>
<reference evidence="1" key="1">
    <citation type="submission" date="2023-05" db="EMBL/GenBank/DDBJ databases">
        <authorList>
            <person name="Stuckert A."/>
        </authorList>
    </citation>
    <scope>NUCLEOTIDE SEQUENCE</scope>
</reference>
<gene>
    <name evidence="1" type="ORF">SPARVUS_LOCUS14772124</name>
</gene>
<evidence type="ECO:0000313" key="2">
    <source>
        <dbReference type="Proteomes" id="UP001162483"/>
    </source>
</evidence>
<dbReference type="Proteomes" id="UP001162483">
    <property type="component" value="Unassembled WGS sequence"/>
</dbReference>
<evidence type="ECO:0000313" key="1">
    <source>
        <dbReference type="EMBL" id="CAI9612785.1"/>
    </source>
</evidence>
<sequence>MSCQSAPARMPPHQFHLISTHQCSLSVPISVAYQCP</sequence>
<feature type="non-terminal residue" evidence="1">
    <location>
        <position position="36"/>
    </location>
</feature>
<dbReference type="EMBL" id="CATNWA010019357">
    <property type="protein sequence ID" value="CAI9612785.1"/>
    <property type="molecule type" value="Genomic_DNA"/>
</dbReference>
<organism evidence="1 2">
    <name type="scientific">Staurois parvus</name>
    <dbReference type="NCBI Taxonomy" id="386267"/>
    <lineage>
        <taxon>Eukaryota</taxon>
        <taxon>Metazoa</taxon>
        <taxon>Chordata</taxon>
        <taxon>Craniata</taxon>
        <taxon>Vertebrata</taxon>
        <taxon>Euteleostomi</taxon>
        <taxon>Amphibia</taxon>
        <taxon>Batrachia</taxon>
        <taxon>Anura</taxon>
        <taxon>Neobatrachia</taxon>
        <taxon>Ranoidea</taxon>
        <taxon>Ranidae</taxon>
        <taxon>Staurois</taxon>
    </lineage>
</organism>
<proteinExistence type="predicted"/>
<accession>A0ABN9GTU3</accession>
<keyword evidence="2" id="KW-1185">Reference proteome</keyword>
<comment type="caution">
    <text evidence="1">The sequence shown here is derived from an EMBL/GenBank/DDBJ whole genome shotgun (WGS) entry which is preliminary data.</text>
</comment>
<protein>
    <submittedName>
        <fullName evidence="1">Uncharacterized protein</fullName>
    </submittedName>
</protein>